<comment type="caution">
    <text evidence="1">The sequence shown here is derived from an EMBL/GenBank/DDBJ whole genome shotgun (WGS) entry which is preliminary data.</text>
</comment>
<reference evidence="1 2" key="1">
    <citation type="submission" date="2024-07" db="EMBL/GenBank/DDBJ databases">
        <title>Section-level genome sequencing and comparative genomics of Aspergillus sections Usti and Cavernicolus.</title>
        <authorList>
            <consortium name="Lawrence Berkeley National Laboratory"/>
            <person name="Nybo J.L."/>
            <person name="Vesth T.C."/>
            <person name="Theobald S."/>
            <person name="Frisvad J.C."/>
            <person name="Larsen T.O."/>
            <person name="Kjaerboelling I."/>
            <person name="Rothschild-Mancinelli K."/>
            <person name="Lyhne E.K."/>
            <person name="Kogle M.E."/>
            <person name="Barry K."/>
            <person name="Clum A."/>
            <person name="Na H."/>
            <person name="Ledsgaard L."/>
            <person name="Lin J."/>
            <person name="Lipzen A."/>
            <person name="Kuo A."/>
            <person name="Riley R."/>
            <person name="Mondo S."/>
            <person name="Labutti K."/>
            <person name="Haridas S."/>
            <person name="Pangalinan J."/>
            <person name="Salamov A.A."/>
            <person name="Simmons B.A."/>
            <person name="Magnuson J.K."/>
            <person name="Chen J."/>
            <person name="Drula E."/>
            <person name="Henrissat B."/>
            <person name="Wiebenga A."/>
            <person name="Lubbers R.J."/>
            <person name="Gomes A.C."/>
            <person name="Makela M.R."/>
            <person name="Stajich J."/>
            <person name="Grigoriev I.V."/>
            <person name="Mortensen U.H."/>
            <person name="De Vries R.P."/>
            <person name="Baker S.E."/>
            <person name="Andersen M.R."/>
        </authorList>
    </citation>
    <scope>NUCLEOTIDE SEQUENCE [LARGE SCALE GENOMIC DNA]</scope>
    <source>
        <strain evidence="1 2">CBS 209.92</strain>
    </source>
</reference>
<protein>
    <submittedName>
        <fullName evidence="1">Uncharacterized protein</fullName>
    </submittedName>
</protein>
<proteinExistence type="predicted"/>
<dbReference type="Proteomes" id="UP001610563">
    <property type="component" value="Unassembled WGS sequence"/>
</dbReference>
<dbReference type="EMBL" id="JBFTWV010000155">
    <property type="protein sequence ID" value="KAL2785113.1"/>
    <property type="molecule type" value="Genomic_DNA"/>
</dbReference>
<organism evidence="1 2">
    <name type="scientific">Aspergillus keveii</name>
    <dbReference type="NCBI Taxonomy" id="714993"/>
    <lineage>
        <taxon>Eukaryota</taxon>
        <taxon>Fungi</taxon>
        <taxon>Dikarya</taxon>
        <taxon>Ascomycota</taxon>
        <taxon>Pezizomycotina</taxon>
        <taxon>Eurotiomycetes</taxon>
        <taxon>Eurotiomycetidae</taxon>
        <taxon>Eurotiales</taxon>
        <taxon>Aspergillaceae</taxon>
        <taxon>Aspergillus</taxon>
        <taxon>Aspergillus subgen. Nidulantes</taxon>
    </lineage>
</organism>
<keyword evidence="2" id="KW-1185">Reference proteome</keyword>
<evidence type="ECO:0000313" key="1">
    <source>
        <dbReference type="EMBL" id="KAL2785113.1"/>
    </source>
</evidence>
<accession>A0ABR4FQ09</accession>
<evidence type="ECO:0000313" key="2">
    <source>
        <dbReference type="Proteomes" id="UP001610563"/>
    </source>
</evidence>
<sequence>MCHGKHNPVEYEESPSSTGQSYVLWYHINGSLLFYTWFWNLDANTVRTLSGQRNQTRKKHCTRFSVKEHRWTQP</sequence>
<gene>
    <name evidence="1" type="ORF">BJX66DRAFT_315557</name>
</gene>
<name>A0ABR4FQ09_9EURO</name>